<dbReference type="FunFam" id="3.40.50.720:FF:000084">
    <property type="entry name" value="Short-chain dehydrogenase reductase"/>
    <property type="match status" value="1"/>
</dbReference>
<protein>
    <submittedName>
        <fullName evidence="5">2-(R)-hydroxypropyl-CoM dehydrogenase</fullName>
        <ecNumber evidence="5">1.1.1.268</ecNumber>
    </submittedName>
</protein>
<gene>
    <name evidence="5" type="primary">xecD</name>
    <name evidence="5" type="ORF">ROA7023_03023</name>
</gene>
<keyword evidence="2 5" id="KW-0560">Oxidoreductase</keyword>
<dbReference type="RefSeq" id="WP_159458540.1">
    <property type="nucleotide sequence ID" value="NZ_FWFZ01000017.1"/>
</dbReference>
<evidence type="ECO:0000256" key="3">
    <source>
        <dbReference type="RuleBase" id="RU000363"/>
    </source>
</evidence>
<reference evidence="5 6" key="1">
    <citation type="submission" date="2017-03" db="EMBL/GenBank/DDBJ databases">
        <authorList>
            <person name="Afonso C.L."/>
            <person name="Miller P.J."/>
            <person name="Scott M.A."/>
            <person name="Spackman E."/>
            <person name="Goraichik I."/>
            <person name="Dimitrov K.M."/>
            <person name="Suarez D.L."/>
            <person name="Swayne D.E."/>
        </authorList>
    </citation>
    <scope>NUCLEOTIDE SEQUENCE [LARGE SCALE GENOMIC DNA]</scope>
    <source>
        <strain evidence="5 6">CECT 7023</strain>
    </source>
</reference>
<dbReference type="AlphaFoldDB" id="A0A1Y5TI45"/>
<evidence type="ECO:0000256" key="2">
    <source>
        <dbReference type="ARBA" id="ARBA00023002"/>
    </source>
</evidence>
<dbReference type="InterPro" id="IPR057326">
    <property type="entry name" value="KR_dom"/>
</dbReference>
<dbReference type="PROSITE" id="PS00061">
    <property type="entry name" value="ADH_SHORT"/>
    <property type="match status" value="1"/>
</dbReference>
<name>A0A1Y5TI45_9RHOB</name>
<dbReference type="PRINTS" id="PR00081">
    <property type="entry name" value="GDHRDH"/>
</dbReference>
<dbReference type="PRINTS" id="PR00080">
    <property type="entry name" value="SDRFAMILY"/>
</dbReference>
<evidence type="ECO:0000313" key="5">
    <source>
        <dbReference type="EMBL" id="SLN64523.1"/>
    </source>
</evidence>
<dbReference type="PANTHER" id="PTHR44196">
    <property type="entry name" value="DEHYDROGENASE/REDUCTASE SDR FAMILY MEMBER 7B"/>
    <property type="match status" value="1"/>
</dbReference>
<dbReference type="SUPFAM" id="SSF51735">
    <property type="entry name" value="NAD(P)-binding Rossmann-fold domains"/>
    <property type="match status" value="1"/>
</dbReference>
<keyword evidence="6" id="KW-1185">Reference proteome</keyword>
<evidence type="ECO:0000256" key="1">
    <source>
        <dbReference type="ARBA" id="ARBA00006484"/>
    </source>
</evidence>
<comment type="similarity">
    <text evidence="1 3">Belongs to the short-chain dehydrogenases/reductases (SDR) family.</text>
</comment>
<evidence type="ECO:0000259" key="4">
    <source>
        <dbReference type="SMART" id="SM00822"/>
    </source>
</evidence>
<dbReference type="Proteomes" id="UP000193900">
    <property type="component" value="Unassembled WGS sequence"/>
</dbReference>
<dbReference type="SMART" id="SM00822">
    <property type="entry name" value="PKS_KR"/>
    <property type="match status" value="1"/>
</dbReference>
<dbReference type="InterPro" id="IPR002347">
    <property type="entry name" value="SDR_fam"/>
</dbReference>
<dbReference type="InterPro" id="IPR036291">
    <property type="entry name" value="NAD(P)-bd_dom_sf"/>
</dbReference>
<dbReference type="EC" id="1.1.1.268" evidence="5"/>
<dbReference type="GO" id="GO:0050574">
    <property type="term" value="F:2-(R)-hydroxypropyl-CoM dehydrogenase activity"/>
    <property type="evidence" value="ECO:0007669"/>
    <property type="project" value="UniProtKB-EC"/>
</dbReference>
<accession>A0A1Y5TI45</accession>
<sequence length="253" mass="26541">MADKVALVTGASKGIGLETARQLAERGWKVGMAARGEETLRSAAAGIGTGEVLPLVCDVSDGASVAAAVAELSARFGPVTALVSNAGVIDPVGRFDETDADAWMRLQQINIGGVMAAARAVIPGMLAAGKGVIVNLSSGAAHTAIDGWSAYCTSKAAVNMFTRCLAVEYGERGIRVHDFIPGVVGTDMLNGAQAQFDNVISRLEESTKLTPDIPARCLVWLVDEGEGRATEVEQSIRDKALRDMVGLEERDQW</sequence>
<proteinExistence type="inferred from homology"/>
<evidence type="ECO:0000313" key="6">
    <source>
        <dbReference type="Proteomes" id="UP000193900"/>
    </source>
</evidence>
<dbReference type="Gene3D" id="3.40.50.720">
    <property type="entry name" value="NAD(P)-binding Rossmann-like Domain"/>
    <property type="match status" value="1"/>
</dbReference>
<feature type="domain" description="Ketoreductase" evidence="4">
    <location>
        <begin position="4"/>
        <end position="182"/>
    </location>
</feature>
<dbReference type="PANTHER" id="PTHR44196:SF1">
    <property type="entry name" value="DEHYDROGENASE_REDUCTASE SDR FAMILY MEMBER 7B"/>
    <property type="match status" value="1"/>
</dbReference>
<dbReference type="Pfam" id="PF00106">
    <property type="entry name" value="adh_short"/>
    <property type="match status" value="1"/>
</dbReference>
<dbReference type="CDD" id="cd05233">
    <property type="entry name" value="SDR_c"/>
    <property type="match status" value="1"/>
</dbReference>
<organism evidence="5 6">
    <name type="scientific">Roseisalinus antarcticus</name>
    <dbReference type="NCBI Taxonomy" id="254357"/>
    <lineage>
        <taxon>Bacteria</taxon>
        <taxon>Pseudomonadati</taxon>
        <taxon>Pseudomonadota</taxon>
        <taxon>Alphaproteobacteria</taxon>
        <taxon>Rhodobacterales</taxon>
        <taxon>Roseobacteraceae</taxon>
        <taxon>Roseisalinus</taxon>
    </lineage>
</organism>
<dbReference type="InterPro" id="IPR020904">
    <property type="entry name" value="Sc_DH/Rdtase_CS"/>
</dbReference>
<dbReference type="GO" id="GO:0016020">
    <property type="term" value="C:membrane"/>
    <property type="evidence" value="ECO:0007669"/>
    <property type="project" value="TreeGrafter"/>
</dbReference>
<dbReference type="OrthoDB" id="9810734at2"/>
<dbReference type="EMBL" id="FWFZ01000017">
    <property type="protein sequence ID" value="SLN64523.1"/>
    <property type="molecule type" value="Genomic_DNA"/>
</dbReference>